<name>A0A0M3DJG3_9FIRM</name>
<sequence>MKYNYTQELNNILNKTYKEIIFRMAVSNENIDFSKENLDKTKKLLLSEQVFIGSDLDKFIINCIPSDHEGNLFRVSISKHHDRLHPRFENYKGEPVSDSSYSKFGLLLWEDHMNNLLISDIQSLFSQEGFVNFVNNDLYSYLNELSIKLDKYKNNSIKIEFKNKESLLSTIADMIANETLDFEFAHILVDMDKLRDDMAKMSTTFDVYNEFDKLEDDTKYCIINYPKYNYDELIEVLTKDYGFKLLNENCLLKNK</sequence>
<dbReference type="EMBL" id="LBBT01000029">
    <property type="protein sequence ID" value="KKY02725.1"/>
    <property type="molecule type" value="Genomic_DNA"/>
</dbReference>
<evidence type="ECO:0000313" key="2">
    <source>
        <dbReference type="Proteomes" id="UP000034407"/>
    </source>
</evidence>
<dbReference type="AlphaFoldDB" id="A0A0M3DJG3"/>
<dbReference type="OrthoDB" id="1750250at2"/>
<gene>
    <name evidence="1" type="ORF">VN21_01605</name>
</gene>
<keyword evidence="2" id="KW-1185">Reference proteome</keyword>
<dbReference type="Proteomes" id="UP000034407">
    <property type="component" value="Unassembled WGS sequence"/>
</dbReference>
<protein>
    <submittedName>
        <fullName evidence="1">Uncharacterized protein</fullName>
    </submittedName>
</protein>
<accession>A0A0M3DJG3</accession>
<comment type="caution">
    <text evidence="1">The sequence shown here is derived from an EMBL/GenBank/DDBJ whole genome shotgun (WGS) entry which is preliminary data.</text>
</comment>
<reference evidence="1 2" key="1">
    <citation type="submission" date="2015-04" db="EMBL/GenBank/DDBJ databases">
        <title>Microcin producing Clostridium sp. JC272T.</title>
        <authorList>
            <person name="Jyothsna T."/>
            <person name="Sasikala C."/>
            <person name="Ramana C."/>
        </authorList>
    </citation>
    <scope>NUCLEOTIDE SEQUENCE [LARGE SCALE GENOMIC DNA]</scope>
    <source>
        <strain evidence="1 2">JC272</strain>
    </source>
</reference>
<proteinExistence type="predicted"/>
<dbReference type="PATRIC" id="fig|1629550.3.peg.293"/>
<organism evidence="1 2">
    <name type="scientific">Paraclostridium benzoelyticum</name>
    <dbReference type="NCBI Taxonomy" id="1629550"/>
    <lineage>
        <taxon>Bacteria</taxon>
        <taxon>Bacillati</taxon>
        <taxon>Bacillota</taxon>
        <taxon>Clostridia</taxon>
        <taxon>Peptostreptococcales</taxon>
        <taxon>Peptostreptococcaceae</taxon>
        <taxon>Paraclostridium</taxon>
    </lineage>
</organism>
<evidence type="ECO:0000313" key="1">
    <source>
        <dbReference type="EMBL" id="KKY02725.1"/>
    </source>
</evidence>
<dbReference type="RefSeq" id="WP_046821728.1">
    <property type="nucleotide sequence ID" value="NZ_LBBT01000029.1"/>
</dbReference>